<dbReference type="Proteomes" id="UP000887580">
    <property type="component" value="Unplaced"/>
</dbReference>
<accession>A0AC35FRH3</accession>
<organism evidence="1 2">
    <name type="scientific">Panagrolaimus sp. PS1159</name>
    <dbReference type="NCBI Taxonomy" id="55785"/>
    <lineage>
        <taxon>Eukaryota</taxon>
        <taxon>Metazoa</taxon>
        <taxon>Ecdysozoa</taxon>
        <taxon>Nematoda</taxon>
        <taxon>Chromadorea</taxon>
        <taxon>Rhabditida</taxon>
        <taxon>Tylenchina</taxon>
        <taxon>Panagrolaimomorpha</taxon>
        <taxon>Panagrolaimoidea</taxon>
        <taxon>Panagrolaimidae</taxon>
        <taxon>Panagrolaimus</taxon>
    </lineage>
</organism>
<evidence type="ECO:0000313" key="2">
    <source>
        <dbReference type="WBParaSite" id="PS1159_v2.g20164.t1"/>
    </source>
</evidence>
<proteinExistence type="predicted"/>
<name>A0AC35FRH3_9BILA</name>
<sequence length="85" mass="9184">MFFVYAYTPPRFFCSLSNTSNSLNMSATEDKSYVEQAKDAAASAAETAKEYAQSAAETATQLATDLKNKVVGEKSTEDKAADKVK</sequence>
<reference evidence="2" key="1">
    <citation type="submission" date="2022-11" db="UniProtKB">
        <authorList>
            <consortium name="WormBaseParasite"/>
        </authorList>
    </citation>
    <scope>IDENTIFICATION</scope>
</reference>
<dbReference type="WBParaSite" id="PS1159_v2.g20164.t1">
    <property type="protein sequence ID" value="PS1159_v2.g20164.t1"/>
    <property type="gene ID" value="PS1159_v2.g20164"/>
</dbReference>
<protein>
    <submittedName>
        <fullName evidence="2">Uncharacterized protein</fullName>
    </submittedName>
</protein>
<evidence type="ECO:0000313" key="1">
    <source>
        <dbReference type="Proteomes" id="UP000887580"/>
    </source>
</evidence>